<dbReference type="AlphaFoldDB" id="A0A0D3KSU6"/>
<reference evidence="2" key="1">
    <citation type="journal article" date="2013" name="Nature">
        <title>Pan genome of the phytoplankton Emiliania underpins its global distribution.</title>
        <authorList>
            <person name="Read B.A."/>
            <person name="Kegel J."/>
            <person name="Klute M.J."/>
            <person name="Kuo A."/>
            <person name="Lefebvre S.C."/>
            <person name="Maumus F."/>
            <person name="Mayer C."/>
            <person name="Miller J."/>
            <person name="Monier A."/>
            <person name="Salamov A."/>
            <person name="Young J."/>
            <person name="Aguilar M."/>
            <person name="Claverie J.M."/>
            <person name="Frickenhaus S."/>
            <person name="Gonzalez K."/>
            <person name="Herman E.K."/>
            <person name="Lin Y.C."/>
            <person name="Napier J."/>
            <person name="Ogata H."/>
            <person name="Sarno A.F."/>
            <person name="Shmutz J."/>
            <person name="Schroeder D."/>
            <person name="de Vargas C."/>
            <person name="Verret F."/>
            <person name="von Dassow P."/>
            <person name="Valentin K."/>
            <person name="Van de Peer Y."/>
            <person name="Wheeler G."/>
            <person name="Dacks J.B."/>
            <person name="Delwiche C.F."/>
            <person name="Dyhrman S.T."/>
            <person name="Glockner G."/>
            <person name="John U."/>
            <person name="Richards T."/>
            <person name="Worden A.Z."/>
            <person name="Zhang X."/>
            <person name="Grigoriev I.V."/>
            <person name="Allen A.E."/>
            <person name="Bidle K."/>
            <person name="Borodovsky M."/>
            <person name="Bowler C."/>
            <person name="Brownlee C."/>
            <person name="Cock J.M."/>
            <person name="Elias M."/>
            <person name="Gladyshev V.N."/>
            <person name="Groth M."/>
            <person name="Guda C."/>
            <person name="Hadaegh A."/>
            <person name="Iglesias-Rodriguez M.D."/>
            <person name="Jenkins J."/>
            <person name="Jones B.M."/>
            <person name="Lawson T."/>
            <person name="Leese F."/>
            <person name="Lindquist E."/>
            <person name="Lobanov A."/>
            <person name="Lomsadze A."/>
            <person name="Malik S.B."/>
            <person name="Marsh M.E."/>
            <person name="Mackinder L."/>
            <person name="Mock T."/>
            <person name="Mueller-Roeber B."/>
            <person name="Pagarete A."/>
            <person name="Parker M."/>
            <person name="Probert I."/>
            <person name="Quesneville H."/>
            <person name="Raines C."/>
            <person name="Rensing S.A."/>
            <person name="Riano-Pachon D.M."/>
            <person name="Richier S."/>
            <person name="Rokitta S."/>
            <person name="Shiraiwa Y."/>
            <person name="Soanes D.M."/>
            <person name="van der Giezen M."/>
            <person name="Wahlund T.M."/>
            <person name="Williams B."/>
            <person name="Wilson W."/>
            <person name="Wolfe G."/>
            <person name="Wurch L.L."/>
        </authorList>
    </citation>
    <scope>NUCLEOTIDE SEQUENCE</scope>
</reference>
<evidence type="ECO:0000313" key="1">
    <source>
        <dbReference type="EnsemblProtists" id="EOD38831"/>
    </source>
</evidence>
<dbReference type="Proteomes" id="UP000013827">
    <property type="component" value="Unassembled WGS sequence"/>
</dbReference>
<dbReference type="EnsemblProtists" id="EOD38831">
    <property type="protein sequence ID" value="EOD38831"/>
    <property type="gene ID" value="EMIHUDRAFT_251661"/>
</dbReference>
<dbReference type="GeneID" id="17259905"/>
<dbReference type="RefSeq" id="XP_005766308.1">
    <property type="nucleotide sequence ID" value="XM_005766251.1"/>
</dbReference>
<dbReference type="HOGENOM" id="CLU_1581416_0_0_1"/>
<dbReference type="EnsemblProtists" id="EOD13879">
    <property type="protein sequence ID" value="EOD13879"/>
    <property type="gene ID" value="EMIHUDRAFT_212431"/>
</dbReference>
<evidence type="ECO:0008006" key="3">
    <source>
        <dbReference type="Google" id="ProtNLM"/>
    </source>
</evidence>
<dbReference type="PaxDb" id="2903-EOD13879"/>
<proteinExistence type="predicted"/>
<reference evidence="1" key="2">
    <citation type="submission" date="2024-10" db="UniProtKB">
        <authorList>
            <consortium name="EnsemblProtists"/>
        </authorList>
    </citation>
    <scope>IDENTIFICATION</scope>
</reference>
<dbReference type="KEGG" id="ehx:EMIHUDRAFT_212431"/>
<organism evidence="1 2">
    <name type="scientific">Emiliania huxleyi (strain CCMP1516)</name>
    <dbReference type="NCBI Taxonomy" id="280463"/>
    <lineage>
        <taxon>Eukaryota</taxon>
        <taxon>Haptista</taxon>
        <taxon>Haptophyta</taxon>
        <taxon>Prymnesiophyceae</taxon>
        <taxon>Isochrysidales</taxon>
        <taxon>Noelaerhabdaceae</taxon>
        <taxon>Emiliania</taxon>
    </lineage>
</organism>
<accession>A0A0D3KSU6</accession>
<evidence type="ECO:0000313" key="2">
    <source>
        <dbReference type="Proteomes" id="UP000013827"/>
    </source>
</evidence>
<dbReference type="KEGG" id="ehx:EMIHUDRAFT_251661"/>
<dbReference type="GeneID" id="17284105"/>
<dbReference type="RefSeq" id="XP_005791260.1">
    <property type="nucleotide sequence ID" value="XM_005791203.1"/>
</dbReference>
<sequence length="169" mass="17803">MRVDDNTSPPVAYGRPQVAAAVGRPMVAGGAVEMTTTGVAHVAPAVMRRNDGVDALGFVLLERQSPTDARRLAGVYVSCSWLCLPWPLLSCRKFSAPDEDTLRADCCGGGCGGEEAPVYKRDMDEDGYPGPPNAFSSVTVGAAPSTFEFGSCNGFCAGSSDHTCYLRIF</sequence>
<keyword evidence="2" id="KW-1185">Reference proteome</keyword>
<name>A0A0D3KSU6_EMIH1</name>
<protein>
    <recommendedName>
        <fullName evidence="3">Apple domain-containing protein</fullName>
    </recommendedName>
</protein>